<keyword evidence="2" id="KW-1185">Reference proteome</keyword>
<dbReference type="InParanoid" id="A0A2K1WRL5"/>
<reference evidence="1 2" key="1">
    <citation type="journal article" date="2006" name="Science">
        <title>The genome of black cottonwood, Populus trichocarpa (Torr. &amp; Gray).</title>
        <authorList>
            <person name="Tuskan G.A."/>
            <person name="Difazio S."/>
            <person name="Jansson S."/>
            <person name="Bohlmann J."/>
            <person name="Grigoriev I."/>
            <person name="Hellsten U."/>
            <person name="Putnam N."/>
            <person name="Ralph S."/>
            <person name="Rombauts S."/>
            <person name="Salamov A."/>
            <person name="Schein J."/>
            <person name="Sterck L."/>
            <person name="Aerts A."/>
            <person name="Bhalerao R.R."/>
            <person name="Bhalerao R.P."/>
            <person name="Blaudez D."/>
            <person name="Boerjan W."/>
            <person name="Brun A."/>
            <person name="Brunner A."/>
            <person name="Busov V."/>
            <person name="Campbell M."/>
            <person name="Carlson J."/>
            <person name="Chalot M."/>
            <person name="Chapman J."/>
            <person name="Chen G.L."/>
            <person name="Cooper D."/>
            <person name="Coutinho P.M."/>
            <person name="Couturier J."/>
            <person name="Covert S."/>
            <person name="Cronk Q."/>
            <person name="Cunningham R."/>
            <person name="Davis J."/>
            <person name="Degroeve S."/>
            <person name="Dejardin A."/>
            <person name="Depamphilis C."/>
            <person name="Detter J."/>
            <person name="Dirks B."/>
            <person name="Dubchak I."/>
            <person name="Duplessis S."/>
            <person name="Ehlting J."/>
            <person name="Ellis B."/>
            <person name="Gendler K."/>
            <person name="Goodstein D."/>
            <person name="Gribskov M."/>
            <person name="Grimwood J."/>
            <person name="Groover A."/>
            <person name="Gunter L."/>
            <person name="Hamberger B."/>
            <person name="Heinze B."/>
            <person name="Helariutta Y."/>
            <person name="Henrissat B."/>
            <person name="Holligan D."/>
            <person name="Holt R."/>
            <person name="Huang W."/>
            <person name="Islam-Faridi N."/>
            <person name="Jones S."/>
            <person name="Jones-Rhoades M."/>
            <person name="Jorgensen R."/>
            <person name="Joshi C."/>
            <person name="Kangasjarvi J."/>
            <person name="Karlsson J."/>
            <person name="Kelleher C."/>
            <person name="Kirkpatrick R."/>
            <person name="Kirst M."/>
            <person name="Kohler A."/>
            <person name="Kalluri U."/>
            <person name="Larimer F."/>
            <person name="Leebens-Mack J."/>
            <person name="Leple J.C."/>
            <person name="Locascio P."/>
            <person name="Lou Y."/>
            <person name="Lucas S."/>
            <person name="Martin F."/>
            <person name="Montanini B."/>
            <person name="Napoli C."/>
            <person name="Nelson D.R."/>
            <person name="Nelson C."/>
            <person name="Nieminen K."/>
            <person name="Nilsson O."/>
            <person name="Pereda V."/>
            <person name="Peter G."/>
            <person name="Philippe R."/>
            <person name="Pilate G."/>
            <person name="Poliakov A."/>
            <person name="Razumovskaya J."/>
            <person name="Richardson P."/>
            <person name="Rinaldi C."/>
            <person name="Ritland K."/>
            <person name="Rouze P."/>
            <person name="Ryaboy D."/>
            <person name="Schmutz J."/>
            <person name="Schrader J."/>
            <person name="Segerman B."/>
            <person name="Shin H."/>
            <person name="Siddiqui A."/>
            <person name="Sterky F."/>
            <person name="Terry A."/>
            <person name="Tsai C.J."/>
            <person name="Uberbacher E."/>
            <person name="Unneberg P."/>
            <person name="Vahala J."/>
            <person name="Wall K."/>
            <person name="Wessler S."/>
            <person name="Yang G."/>
            <person name="Yin T."/>
            <person name="Douglas C."/>
            <person name="Marra M."/>
            <person name="Sandberg G."/>
            <person name="Van de Peer Y."/>
            <person name="Rokhsar D."/>
        </authorList>
    </citation>
    <scope>NUCLEOTIDE SEQUENCE [LARGE SCALE GENOMIC DNA]</scope>
    <source>
        <strain evidence="2">cv. Nisqually</strain>
    </source>
</reference>
<evidence type="ECO:0000313" key="2">
    <source>
        <dbReference type="Proteomes" id="UP000006729"/>
    </source>
</evidence>
<name>A0A2K1WRL5_POPTR</name>
<proteinExistence type="predicted"/>
<protein>
    <submittedName>
        <fullName evidence="1">Uncharacterized protein</fullName>
    </submittedName>
</protein>
<organism evidence="1 2">
    <name type="scientific">Populus trichocarpa</name>
    <name type="common">Western balsam poplar</name>
    <name type="synonym">Populus balsamifera subsp. trichocarpa</name>
    <dbReference type="NCBI Taxonomy" id="3694"/>
    <lineage>
        <taxon>Eukaryota</taxon>
        <taxon>Viridiplantae</taxon>
        <taxon>Streptophyta</taxon>
        <taxon>Embryophyta</taxon>
        <taxon>Tracheophyta</taxon>
        <taxon>Spermatophyta</taxon>
        <taxon>Magnoliopsida</taxon>
        <taxon>eudicotyledons</taxon>
        <taxon>Gunneridae</taxon>
        <taxon>Pentapetalae</taxon>
        <taxon>rosids</taxon>
        <taxon>fabids</taxon>
        <taxon>Malpighiales</taxon>
        <taxon>Salicaceae</taxon>
        <taxon>Saliceae</taxon>
        <taxon>Populus</taxon>
    </lineage>
</organism>
<sequence>MCALLLKGSSLNVSSYAKWRKNPVFQSQRCTGMNQNICLRDWTSEKPVTSLLYALGSMDLRKLLETIKSHLDKTEEIGELVCYYAREGGVVKVAALLMVAWKKLVAVDSFDSKHGANCGRSKIRQFLMSEIEKLIDKEMQQLGKSTKIYMDKQNISSIKMSTDKQNMMSALQLLEIFERAGDGLDQLLPC</sequence>
<gene>
    <name evidence="1" type="ORF">POPTR_019G085000</name>
</gene>
<evidence type="ECO:0000313" key="1">
    <source>
        <dbReference type="EMBL" id="PNS91168.1"/>
    </source>
</evidence>
<dbReference type="EMBL" id="CM009308">
    <property type="protein sequence ID" value="PNS91168.1"/>
    <property type="molecule type" value="Genomic_DNA"/>
</dbReference>
<dbReference type="AlphaFoldDB" id="A0A2K1WRL5"/>
<accession>A0A2K1WRL5</accession>
<dbReference type="Proteomes" id="UP000006729">
    <property type="component" value="Chromosome 19"/>
</dbReference>